<comment type="function">
    <text evidence="7">Catalyzes the first committed step in the biosynthesis of complex N-glycans. It controls conversion of high mannose to complex N-glycans; the final hydrolytic step in the N-glycan maturation pathway.</text>
</comment>
<keyword evidence="12" id="KW-1185">Reference proteome</keyword>
<dbReference type="Pfam" id="PF07748">
    <property type="entry name" value="Glyco_hydro_38C"/>
    <property type="match status" value="1"/>
</dbReference>
<evidence type="ECO:0000256" key="2">
    <source>
        <dbReference type="ARBA" id="ARBA00011748"/>
    </source>
</evidence>
<sequence length="1053" mass="122911">MHINYRNSRKLLFVALISISLIKCLHYAFNIKTEKLTDKCVSLKHSKATINTKEIFSSFDFNADWIKDQKFWNDYFENKYEDLKVNGSRLPLKVFILPHSHTDPGWVKTFINYYETETKLILDVVVEKLTEHQDMRFIWTEISFLDLWWKHATAVQQKALKNLVKSGRLEIMTGGWVMTDEANVHLYAMLDQLIEGHQWVKSKFDVAPKVGWSIDPFGQGSTVPHLLAKSGFDGAIIQRIHYNWKEWLARHQYEEFYWKSLWDDKDYTLLTHNMPFDLYSTGKSCGPDEERCNQMNFYRYVDKVPLGNFQKVTDKNIQSYAEMAIEQYAKTASLFPHNEALVLVGDDFTFKSEEEFMQQYKNYKKLIDFVNKNSISMFNGSTMQFGTPSEYFHEIKKRQEGDFPTLTGDFFPYADIFSSGTPAYWTGYYTTRPFYKLLSRNLEHNLRSAEILYSIAYNKARQSKSSFNDSKRMEKDYQLIIEARRNLGLFQHHDSITGTSKDLVMRDHLTRLQTSINNSISIQQQMIEFLLQRSHEKERNFIFYEFETDLDTKMPEKKIIHLSKENKEQKIILLNSLASKRVDVISIYVSEVKVRVIDENGRSLHFQINPVIQYGRIVDIKELLIRVDLPAFSLTVLKVVLDKNGDKDKIAEIITDFEEEEPLIENSKMRLIFNDTSGFLRHIYVKSLDKMLKTEIVFGAYNSAYTQSGAYLFKPESEDKTLFEDFSQIRIVVTKGKIASDITVVHSDLLTQTIRIYNTGTYLDETISIKNEIDFGSEDKNRDKEIFMKIKTSIGNSKNGEPEFFTDQNGFQWQPRRKVSKLGVEGNYYPITTSMFIQDDFKRLTLMTTHAQGATSFQKGELEVMLDRRTTNDDYRGLGEGILDSVKMQHKFILILELFDAVDATENYQVPSLLVHHLINSLNHPINIFHVDSKIDAKLHNQIELFNYKFPCDINLINLRSITHIDLEWLPSDSSLLILHRMGHECQLSNENFQELICSRNNNIKDNQITKLAKISQIQEASLTGLKINKNVKSLYKNIMKPMEIKTYYVTFN</sequence>
<dbReference type="PANTHER" id="PTHR11607:SF70">
    <property type="entry name" value="ALPHA-MANNOSIDASE"/>
    <property type="match status" value="1"/>
</dbReference>
<dbReference type="FunFam" id="1.20.1270.50:FF:000001">
    <property type="entry name" value="Alpha-mannosidase"/>
    <property type="match status" value="1"/>
</dbReference>
<dbReference type="InterPro" id="IPR037094">
    <property type="entry name" value="Glyco_hydro_38_cen_sf"/>
</dbReference>
<dbReference type="EC" id="3.2.1.-" evidence="9"/>
<keyword evidence="5 9" id="KW-0862">Zinc</keyword>
<dbReference type="Gene3D" id="1.20.1270.50">
    <property type="entry name" value="Glycoside hydrolase family 38, central domain"/>
    <property type="match status" value="1"/>
</dbReference>
<reference evidence="11" key="1">
    <citation type="submission" date="2022-01" db="EMBL/GenBank/DDBJ databases">
        <authorList>
            <person name="King R."/>
        </authorList>
    </citation>
    <scope>NUCLEOTIDE SEQUENCE</scope>
</reference>
<keyword evidence="3 9" id="KW-0479">Metal-binding</keyword>
<dbReference type="GO" id="GO:0006491">
    <property type="term" value="P:N-glycan processing"/>
    <property type="evidence" value="ECO:0007669"/>
    <property type="project" value="TreeGrafter"/>
</dbReference>
<evidence type="ECO:0000313" key="11">
    <source>
        <dbReference type="EMBL" id="CAG9803740.1"/>
    </source>
</evidence>
<evidence type="ECO:0000256" key="4">
    <source>
        <dbReference type="ARBA" id="ARBA00022801"/>
    </source>
</evidence>
<dbReference type="SUPFAM" id="SSF88688">
    <property type="entry name" value="Families 57/38 glycoside transferase middle domain"/>
    <property type="match status" value="1"/>
</dbReference>
<dbReference type="Gene3D" id="2.60.40.1180">
    <property type="entry name" value="Golgi alpha-mannosidase II"/>
    <property type="match status" value="1"/>
</dbReference>
<dbReference type="InterPro" id="IPR027291">
    <property type="entry name" value="Glyco_hydro_38_N_sf"/>
</dbReference>
<accession>A0A9N9RRU3</accession>
<dbReference type="GO" id="GO:0030246">
    <property type="term" value="F:carbohydrate binding"/>
    <property type="evidence" value="ECO:0007669"/>
    <property type="project" value="InterPro"/>
</dbReference>
<dbReference type="SUPFAM" id="SSF74650">
    <property type="entry name" value="Galactose mutarotase-like"/>
    <property type="match status" value="1"/>
</dbReference>
<keyword evidence="4 9" id="KW-0378">Hydrolase</keyword>
<evidence type="ECO:0000256" key="3">
    <source>
        <dbReference type="ARBA" id="ARBA00022723"/>
    </source>
</evidence>
<dbReference type="GO" id="GO:0046872">
    <property type="term" value="F:metal ion binding"/>
    <property type="evidence" value="ECO:0007669"/>
    <property type="project" value="UniProtKB-KW"/>
</dbReference>
<name>A0A9N9RRU3_9DIPT</name>
<dbReference type="SUPFAM" id="SSF88713">
    <property type="entry name" value="Glycoside hydrolase/deacetylase"/>
    <property type="match status" value="1"/>
</dbReference>
<gene>
    <name evidence="11" type="ORF">CHIRRI_LOCUS6636</name>
</gene>
<dbReference type="InterPro" id="IPR011330">
    <property type="entry name" value="Glyco_hydro/deAcase_b/a-brl"/>
</dbReference>
<dbReference type="InterPro" id="IPR000602">
    <property type="entry name" value="Glyco_hydro_38_N"/>
</dbReference>
<evidence type="ECO:0000259" key="10">
    <source>
        <dbReference type="SMART" id="SM00872"/>
    </source>
</evidence>
<dbReference type="Pfam" id="PF09261">
    <property type="entry name" value="Alpha-mann_mid"/>
    <property type="match status" value="1"/>
</dbReference>
<organism evidence="11 12">
    <name type="scientific">Chironomus riparius</name>
    <dbReference type="NCBI Taxonomy" id="315576"/>
    <lineage>
        <taxon>Eukaryota</taxon>
        <taxon>Metazoa</taxon>
        <taxon>Ecdysozoa</taxon>
        <taxon>Arthropoda</taxon>
        <taxon>Hexapoda</taxon>
        <taxon>Insecta</taxon>
        <taxon>Pterygota</taxon>
        <taxon>Neoptera</taxon>
        <taxon>Endopterygota</taxon>
        <taxon>Diptera</taxon>
        <taxon>Nematocera</taxon>
        <taxon>Chironomoidea</taxon>
        <taxon>Chironomidae</taxon>
        <taxon>Chironominae</taxon>
        <taxon>Chironomus</taxon>
    </lineage>
</organism>
<evidence type="ECO:0000256" key="7">
    <source>
        <dbReference type="ARBA" id="ARBA00059516"/>
    </source>
</evidence>
<evidence type="ECO:0000256" key="1">
    <source>
        <dbReference type="ARBA" id="ARBA00009792"/>
    </source>
</evidence>
<dbReference type="OrthoDB" id="10261055at2759"/>
<dbReference type="InterPro" id="IPR015341">
    <property type="entry name" value="Glyco_hydro_38_cen"/>
</dbReference>
<evidence type="ECO:0000256" key="8">
    <source>
        <dbReference type="ARBA" id="ARBA00093232"/>
    </source>
</evidence>
<evidence type="ECO:0000256" key="5">
    <source>
        <dbReference type="ARBA" id="ARBA00022833"/>
    </source>
</evidence>
<comment type="cofactor">
    <cofactor evidence="9">
        <name>Zn(2+)</name>
        <dbReference type="ChEBI" id="CHEBI:29105"/>
    </cofactor>
    <text evidence="9">Binds 1 zinc ion per subunit.</text>
</comment>
<dbReference type="GO" id="GO:0006013">
    <property type="term" value="P:mannose metabolic process"/>
    <property type="evidence" value="ECO:0007669"/>
    <property type="project" value="InterPro"/>
</dbReference>
<dbReference type="InterPro" id="IPR013780">
    <property type="entry name" value="Glyco_hydro_b"/>
</dbReference>
<dbReference type="InterPro" id="IPR011682">
    <property type="entry name" value="Glyco_hydro_38_C"/>
</dbReference>
<dbReference type="FunFam" id="3.20.110.10:FF:000007">
    <property type="entry name" value="Alpha-mannosidase"/>
    <property type="match status" value="1"/>
</dbReference>
<dbReference type="AlphaFoldDB" id="A0A9N9RRU3"/>
<dbReference type="EMBL" id="OU895878">
    <property type="protein sequence ID" value="CAG9803740.1"/>
    <property type="molecule type" value="Genomic_DNA"/>
</dbReference>
<dbReference type="PANTHER" id="PTHR11607">
    <property type="entry name" value="ALPHA-MANNOSIDASE"/>
    <property type="match status" value="1"/>
</dbReference>
<comment type="subunit">
    <text evidence="2">Homodimer; disulfide-linked.</text>
</comment>
<comment type="catalytic activity">
    <reaction evidence="8">
        <text>N(4)-{beta-D-GlcNAc-(1-&gt;2)-alpha-D-Man-(1-&gt;3)-[alpha-D-Man-(1-&gt;3)-[alpha-D-Man-(1-&gt;6)]-alpha-D-Man-(1-&gt;6)]-beta-D-Man-(1-&gt;4)-beta-D-GlcNAc-(1-&gt;4)-beta-D-GlcNAc}-L-asparaginyl-[protein] + 2 H2O = 2 alpha-D-mannopyranose + an N(4)-{beta-D-GlcNAc-(1-&gt;2)-alpha-D-Man-(1-&gt;3)-[alpha-D-Man-(1-&gt;6)]-beta-D-Man-(1-&gt;4)-beta-D-GlcNAc-(1-&gt;4)-beta-D-GlcNAc}-L-asparaginyl-[protein]</text>
        <dbReference type="Rhea" id="RHEA:56052"/>
        <dbReference type="Rhea" id="RHEA-COMP:14368"/>
        <dbReference type="Rhea" id="RHEA-COMP:14369"/>
        <dbReference type="ChEBI" id="CHEBI:15377"/>
        <dbReference type="ChEBI" id="CHEBI:28729"/>
        <dbReference type="ChEBI" id="CHEBI:60615"/>
        <dbReference type="ChEBI" id="CHEBI:60625"/>
        <dbReference type="EC" id="3.2.1.114"/>
    </reaction>
</comment>
<dbReference type="Gene3D" id="3.20.110.10">
    <property type="entry name" value="Glycoside hydrolase 38, N terminal domain"/>
    <property type="match status" value="1"/>
</dbReference>
<dbReference type="GO" id="GO:0004572">
    <property type="term" value="F:mannosyl-oligosaccharide 1,3-1,6-alpha-mannosidase activity"/>
    <property type="evidence" value="ECO:0007669"/>
    <property type="project" value="UniProtKB-EC"/>
</dbReference>
<reference evidence="11" key="2">
    <citation type="submission" date="2022-10" db="EMBL/GenBank/DDBJ databases">
        <authorList>
            <consortium name="ENA_rothamsted_submissions"/>
            <consortium name="culmorum"/>
            <person name="King R."/>
        </authorList>
    </citation>
    <scope>NUCLEOTIDE SEQUENCE</scope>
</reference>
<proteinExistence type="inferred from homology"/>
<dbReference type="GO" id="GO:0000139">
    <property type="term" value="C:Golgi membrane"/>
    <property type="evidence" value="ECO:0007669"/>
    <property type="project" value="TreeGrafter"/>
</dbReference>
<dbReference type="InterPro" id="IPR028995">
    <property type="entry name" value="Glyco_hydro_57/38_cen_sf"/>
</dbReference>
<dbReference type="Pfam" id="PF01074">
    <property type="entry name" value="Glyco_hydro_38N"/>
    <property type="match status" value="1"/>
</dbReference>
<comment type="similarity">
    <text evidence="1 9">Belongs to the glycosyl hydrolase 38 family.</text>
</comment>
<dbReference type="Proteomes" id="UP001153620">
    <property type="component" value="Chromosome 2"/>
</dbReference>
<evidence type="ECO:0000256" key="6">
    <source>
        <dbReference type="ARBA" id="ARBA00023295"/>
    </source>
</evidence>
<evidence type="ECO:0000313" key="12">
    <source>
        <dbReference type="Proteomes" id="UP001153620"/>
    </source>
</evidence>
<dbReference type="InterPro" id="IPR011013">
    <property type="entry name" value="Gal_mutarotase_sf_dom"/>
</dbReference>
<dbReference type="Gene3D" id="2.70.98.30">
    <property type="entry name" value="Golgi alpha-mannosidase II, domain 4"/>
    <property type="match status" value="1"/>
</dbReference>
<protein>
    <recommendedName>
        <fullName evidence="9">Alpha-mannosidase</fullName>
        <ecNumber evidence="9">3.2.1.-</ecNumber>
    </recommendedName>
</protein>
<keyword evidence="6 9" id="KW-0326">Glycosidase</keyword>
<evidence type="ECO:0000256" key="9">
    <source>
        <dbReference type="RuleBase" id="RU361199"/>
    </source>
</evidence>
<dbReference type="SMART" id="SM00872">
    <property type="entry name" value="Alpha-mann_mid"/>
    <property type="match status" value="1"/>
</dbReference>
<dbReference type="InterPro" id="IPR050843">
    <property type="entry name" value="Glycosyl_Hydrlase_38"/>
</dbReference>
<feature type="domain" description="Glycoside hydrolase family 38 central" evidence="10">
    <location>
        <begin position="423"/>
        <end position="512"/>
    </location>
</feature>